<keyword evidence="2" id="KW-1185">Reference proteome</keyword>
<evidence type="ECO:0008006" key="3">
    <source>
        <dbReference type="Google" id="ProtNLM"/>
    </source>
</evidence>
<name>A0ABY0B577_9HYPH</name>
<evidence type="ECO:0000313" key="1">
    <source>
        <dbReference type="EMBL" id="RUM10613.1"/>
    </source>
</evidence>
<accession>A0ABY0B577</accession>
<evidence type="ECO:0000313" key="2">
    <source>
        <dbReference type="Proteomes" id="UP000272004"/>
    </source>
</evidence>
<reference evidence="1 2" key="1">
    <citation type="submission" date="2018-11" db="EMBL/GenBank/DDBJ databases">
        <authorList>
            <person name="Huo Y."/>
        </authorList>
    </citation>
    <scope>NUCLEOTIDE SEQUENCE [LARGE SCALE GENOMIC DNA]</scope>
    <source>
        <strain evidence="1 2">CCBAU 33202</strain>
    </source>
</reference>
<organism evidence="1 2">
    <name type="scientific">Rhizobium fabae</name>
    <dbReference type="NCBI Taxonomy" id="573179"/>
    <lineage>
        <taxon>Bacteria</taxon>
        <taxon>Pseudomonadati</taxon>
        <taxon>Pseudomonadota</taxon>
        <taxon>Alphaproteobacteria</taxon>
        <taxon>Hyphomicrobiales</taxon>
        <taxon>Rhizobiaceae</taxon>
        <taxon>Rhizobium/Agrobacterium group</taxon>
        <taxon>Rhizobium</taxon>
    </lineage>
</organism>
<gene>
    <name evidence="1" type="ORF">EFB14_23065</name>
</gene>
<sequence length="59" mass="6553">MDQCLLVRFEDDIVGMRDFPMVQRTKAVDWPVRPPAPLTPAHVAICALVKQTGVEYVGA</sequence>
<dbReference type="Proteomes" id="UP000272004">
    <property type="component" value="Unassembled WGS sequence"/>
</dbReference>
<proteinExistence type="predicted"/>
<comment type="caution">
    <text evidence="1">The sequence shown here is derived from an EMBL/GenBank/DDBJ whole genome shotgun (WGS) entry which is preliminary data.</text>
</comment>
<dbReference type="EMBL" id="RJJU01000012">
    <property type="protein sequence ID" value="RUM10613.1"/>
    <property type="molecule type" value="Genomic_DNA"/>
</dbReference>
<protein>
    <recommendedName>
        <fullName evidence="3">IS66 family insertion sequence transposase domain-containing protein</fullName>
    </recommendedName>
</protein>